<organism evidence="2 3">
    <name type="scientific">Heterorhabditis bacteriophora</name>
    <name type="common">Entomopathogenic nematode worm</name>
    <dbReference type="NCBI Taxonomy" id="37862"/>
    <lineage>
        <taxon>Eukaryota</taxon>
        <taxon>Metazoa</taxon>
        <taxon>Ecdysozoa</taxon>
        <taxon>Nematoda</taxon>
        <taxon>Chromadorea</taxon>
        <taxon>Rhabditida</taxon>
        <taxon>Rhabditina</taxon>
        <taxon>Rhabditomorpha</taxon>
        <taxon>Strongyloidea</taxon>
        <taxon>Heterorhabditidae</taxon>
        <taxon>Heterorhabditis</taxon>
    </lineage>
</organism>
<dbReference type="Proteomes" id="UP000095283">
    <property type="component" value="Unplaced"/>
</dbReference>
<reference evidence="3" key="1">
    <citation type="submission" date="2016-11" db="UniProtKB">
        <authorList>
            <consortium name="WormBaseParasite"/>
        </authorList>
    </citation>
    <scope>IDENTIFICATION</scope>
</reference>
<keyword evidence="1" id="KW-0732">Signal</keyword>
<evidence type="ECO:0000313" key="3">
    <source>
        <dbReference type="WBParaSite" id="Hba_14142"/>
    </source>
</evidence>
<proteinExistence type="predicted"/>
<dbReference type="AlphaFoldDB" id="A0A1I7X9U8"/>
<evidence type="ECO:0000256" key="1">
    <source>
        <dbReference type="SAM" id="SignalP"/>
    </source>
</evidence>
<feature type="signal peptide" evidence="1">
    <location>
        <begin position="1"/>
        <end position="23"/>
    </location>
</feature>
<feature type="chain" id="PRO_5009311087" evidence="1">
    <location>
        <begin position="24"/>
        <end position="77"/>
    </location>
</feature>
<protein>
    <submittedName>
        <fullName evidence="3">Uncharacterized protein</fullName>
    </submittedName>
</protein>
<keyword evidence="2" id="KW-1185">Reference proteome</keyword>
<evidence type="ECO:0000313" key="2">
    <source>
        <dbReference type="Proteomes" id="UP000095283"/>
    </source>
</evidence>
<dbReference type="WBParaSite" id="Hba_14142">
    <property type="protein sequence ID" value="Hba_14142"/>
    <property type="gene ID" value="Hba_14142"/>
</dbReference>
<accession>A0A1I7X9U8</accession>
<sequence>MSRGVIFGLLIACLLGLLSSSQARSLPGSLYSVPEKRRMVIRVPFMQNPDNEQLGRIFKTSFTDQKTKKLKNFLMFY</sequence>
<name>A0A1I7X9U8_HETBA</name>